<dbReference type="EMBL" id="UINC01078199">
    <property type="protein sequence ID" value="SVC19050.1"/>
    <property type="molecule type" value="Genomic_DNA"/>
</dbReference>
<organism evidence="1">
    <name type="scientific">marine metagenome</name>
    <dbReference type="NCBI Taxonomy" id="408172"/>
    <lineage>
        <taxon>unclassified sequences</taxon>
        <taxon>metagenomes</taxon>
        <taxon>ecological metagenomes</taxon>
    </lineage>
</organism>
<protein>
    <submittedName>
        <fullName evidence="1">Uncharacterized protein</fullName>
    </submittedName>
</protein>
<name>A0A382K3M1_9ZZZZ</name>
<feature type="non-terminal residue" evidence="1">
    <location>
        <position position="64"/>
    </location>
</feature>
<feature type="non-terminal residue" evidence="1">
    <location>
        <position position="1"/>
    </location>
</feature>
<proteinExistence type="predicted"/>
<reference evidence="1" key="1">
    <citation type="submission" date="2018-05" db="EMBL/GenBank/DDBJ databases">
        <authorList>
            <person name="Lanie J.A."/>
            <person name="Ng W.-L."/>
            <person name="Kazmierczak K.M."/>
            <person name="Andrzejewski T.M."/>
            <person name="Davidsen T.M."/>
            <person name="Wayne K.J."/>
            <person name="Tettelin H."/>
            <person name="Glass J.I."/>
            <person name="Rusch D."/>
            <person name="Podicherti R."/>
            <person name="Tsui H.-C.T."/>
            <person name="Winkler M.E."/>
        </authorList>
    </citation>
    <scope>NUCLEOTIDE SEQUENCE</scope>
</reference>
<gene>
    <name evidence="1" type="ORF">METZ01_LOCUS271904</name>
</gene>
<sequence>WCRWRNDVGAGSRAHRAGLQLWGSVQSSWSVIALLSGGSSRTLAGGTSQWCPRDNPKAASHYFL</sequence>
<accession>A0A382K3M1</accession>
<dbReference type="AlphaFoldDB" id="A0A382K3M1"/>
<evidence type="ECO:0000313" key="1">
    <source>
        <dbReference type="EMBL" id="SVC19050.1"/>
    </source>
</evidence>